<dbReference type="AlphaFoldDB" id="A0A9Q1JYU4"/>
<protein>
    <recommendedName>
        <fullName evidence="1">At4g14310 8-bladed propeller domain-containing protein</fullName>
    </recommendedName>
</protein>
<sequence length="367" mass="40366">MCIQARSKSPPRCRSPSPSDFTRILSDLCKTRVPSDRGLVGSTGWGLNGSRVLEKKGFRDLGHKVNDQGLNGFRVYTDEKENGIAGENYKNSGKKIMDEESAVSKLLSDHKGENANQNAILKPDHVLFMRLNAARQSFKQSGLRNWIKFKELNDERLDDFDERENKPAMIAEEEVADGCSGKYVVAVSAGNTMDSGLCSWDFYSNEGRAFHTEDNGITSSVAVGSLPDNNRLLRRNALADITPSENRRWWNRPCGPLMISTASYQRTVNNPQALSSVSTSVCRISAVHVNNTDAELGGALHQRVSSSEAEGNDGVFYAADSINVLNFRHPLGIGLKIPKIGVTVEYVSSRGDSVFLSYSCVIVLVQQ</sequence>
<feature type="domain" description="At4g14310 8-bladed propeller" evidence="1">
    <location>
        <begin position="244"/>
        <end position="269"/>
    </location>
</feature>
<dbReference type="Pfam" id="PF25465">
    <property type="entry name" value="Beta-prop_At4g14310"/>
    <property type="match status" value="2"/>
</dbReference>
<dbReference type="OrthoDB" id="1907242at2759"/>
<dbReference type="EMBL" id="JAKOGI010000546">
    <property type="protein sequence ID" value="KAJ8433360.1"/>
    <property type="molecule type" value="Genomic_DNA"/>
</dbReference>
<dbReference type="Proteomes" id="UP001153076">
    <property type="component" value="Unassembled WGS sequence"/>
</dbReference>
<dbReference type="InterPro" id="IPR057442">
    <property type="entry name" value="Beta-prop_At4g14310"/>
</dbReference>
<comment type="caution">
    <text evidence="2">The sequence shown here is derived from an EMBL/GenBank/DDBJ whole genome shotgun (WGS) entry which is preliminary data.</text>
</comment>
<evidence type="ECO:0000313" key="3">
    <source>
        <dbReference type="Proteomes" id="UP001153076"/>
    </source>
</evidence>
<name>A0A9Q1JYU4_9CARY</name>
<proteinExistence type="predicted"/>
<accession>A0A9Q1JYU4</accession>
<evidence type="ECO:0000313" key="2">
    <source>
        <dbReference type="EMBL" id="KAJ8433360.1"/>
    </source>
</evidence>
<feature type="domain" description="At4g14310 8-bladed propeller" evidence="1">
    <location>
        <begin position="270"/>
        <end position="357"/>
    </location>
</feature>
<evidence type="ECO:0000259" key="1">
    <source>
        <dbReference type="Pfam" id="PF25465"/>
    </source>
</evidence>
<organism evidence="2 3">
    <name type="scientific">Carnegiea gigantea</name>
    <dbReference type="NCBI Taxonomy" id="171969"/>
    <lineage>
        <taxon>Eukaryota</taxon>
        <taxon>Viridiplantae</taxon>
        <taxon>Streptophyta</taxon>
        <taxon>Embryophyta</taxon>
        <taxon>Tracheophyta</taxon>
        <taxon>Spermatophyta</taxon>
        <taxon>Magnoliopsida</taxon>
        <taxon>eudicotyledons</taxon>
        <taxon>Gunneridae</taxon>
        <taxon>Pentapetalae</taxon>
        <taxon>Caryophyllales</taxon>
        <taxon>Cactineae</taxon>
        <taxon>Cactaceae</taxon>
        <taxon>Cactoideae</taxon>
        <taxon>Echinocereeae</taxon>
        <taxon>Carnegiea</taxon>
    </lineage>
</organism>
<gene>
    <name evidence="2" type="ORF">Cgig2_020440</name>
</gene>
<dbReference type="InterPro" id="IPR045289">
    <property type="entry name" value="At4g14310-like"/>
</dbReference>
<reference evidence="2" key="1">
    <citation type="submission" date="2022-04" db="EMBL/GenBank/DDBJ databases">
        <title>Carnegiea gigantea Genome sequencing and assembly v2.</title>
        <authorList>
            <person name="Copetti D."/>
            <person name="Sanderson M.J."/>
            <person name="Burquez A."/>
            <person name="Wojciechowski M.F."/>
        </authorList>
    </citation>
    <scope>NUCLEOTIDE SEQUENCE</scope>
    <source>
        <strain evidence="2">SGP5-SGP5p</strain>
        <tissue evidence="2">Aerial part</tissue>
    </source>
</reference>
<dbReference type="PANTHER" id="PTHR35492">
    <property type="entry name" value="TRANSDUCIN/WD40 REPEAT-LIKE SUPERFAMILY PROTEIN"/>
    <property type="match status" value="1"/>
</dbReference>
<keyword evidence="3" id="KW-1185">Reference proteome</keyword>
<dbReference type="PANTHER" id="PTHR35492:SF1">
    <property type="entry name" value="TRANSDUCIN_WD40 REPEAT-LIKE SUPERFAMILY PROTEIN"/>
    <property type="match status" value="1"/>
</dbReference>